<name>A0ABR2MA11_9ASPA</name>
<gene>
    <name evidence="8" type="primary">TIM22-1</name>
    <name evidence="8" type="ORF">KSP40_PGU014165</name>
</gene>
<evidence type="ECO:0000313" key="8">
    <source>
        <dbReference type="EMBL" id="KAK8961032.1"/>
    </source>
</evidence>
<evidence type="ECO:0000256" key="5">
    <source>
        <dbReference type="ARBA" id="ARBA00022989"/>
    </source>
</evidence>
<evidence type="ECO:0000256" key="1">
    <source>
        <dbReference type="ARBA" id="ARBA00004448"/>
    </source>
</evidence>
<dbReference type="Proteomes" id="UP001412067">
    <property type="component" value="Unassembled WGS sequence"/>
</dbReference>
<dbReference type="InterPro" id="IPR039175">
    <property type="entry name" value="TIM22"/>
</dbReference>
<accession>A0ABR2MA11</accession>
<dbReference type="EMBL" id="JBBWWR010000010">
    <property type="protein sequence ID" value="KAK8961032.1"/>
    <property type="molecule type" value="Genomic_DNA"/>
</dbReference>
<comment type="subcellular location">
    <subcellularLocation>
        <location evidence="1">Mitochondrion inner membrane</location>
        <topology evidence="1">Multi-pass membrane protein</topology>
    </subcellularLocation>
</comment>
<protein>
    <submittedName>
        <fullName evidence="8">Mitochondrial import inner membrane translocase subunit TIM22-1</fullName>
    </submittedName>
</protein>
<keyword evidence="9" id="KW-1185">Reference proteome</keyword>
<keyword evidence="7" id="KW-0472">Membrane</keyword>
<evidence type="ECO:0000256" key="3">
    <source>
        <dbReference type="ARBA" id="ARBA00022692"/>
    </source>
</evidence>
<dbReference type="PANTHER" id="PTHR14110">
    <property type="entry name" value="MITOCHONDRIAL IMPORT INNER MEMBRANE TRANSLOCASE SUBUNIT TIM22"/>
    <property type="match status" value="1"/>
</dbReference>
<keyword evidence="6" id="KW-0496">Mitochondrion</keyword>
<dbReference type="PANTHER" id="PTHR14110:SF0">
    <property type="entry name" value="MITOCHONDRIAL IMPORT INNER MEMBRANE TRANSLOCASE SUBUNIT TIM22"/>
    <property type="match status" value="1"/>
</dbReference>
<evidence type="ECO:0000313" key="9">
    <source>
        <dbReference type="Proteomes" id="UP001412067"/>
    </source>
</evidence>
<proteinExistence type="inferred from homology"/>
<organism evidence="8 9">
    <name type="scientific">Platanthera guangdongensis</name>
    <dbReference type="NCBI Taxonomy" id="2320717"/>
    <lineage>
        <taxon>Eukaryota</taxon>
        <taxon>Viridiplantae</taxon>
        <taxon>Streptophyta</taxon>
        <taxon>Embryophyta</taxon>
        <taxon>Tracheophyta</taxon>
        <taxon>Spermatophyta</taxon>
        <taxon>Magnoliopsida</taxon>
        <taxon>Liliopsida</taxon>
        <taxon>Asparagales</taxon>
        <taxon>Orchidaceae</taxon>
        <taxon>Orchidoideae</taxon>
        <taxon>Orchideae</taxon>
        <taxon>Orchidinae</taxon>
        <taxon>Platanthera</taxon>
    </lineage>
</organism>
<keyword evidence="4" id="KW-0999">Mitochondrion inner membrane</keyword>
<evidence type="ECO:0000256" key="7">
    <source>
        <dbReference type="ARBA" id="ARBA00023136"/>
    </source>
</evidence>
<keyword evidence="3" id="KW-0812">Transmembrane</keyword>
<evidence type="ECO:0000256" key="4">
    <source>
        <dbReference type="ARBA" id="ARBA00022792"/>
    </source>
</evidence>
<comment type="caution">
    <text evidence="8">The sequence shown here is derived from an EMBL/GenBank/DDBJ whole genome shotgun (WGS) entry which is preliminary data.</text>
</comment>
<evidence type="ECO:0000256" key="6">
    <source>
        <dbReference type="ARBA" id="ARBA00023128"/>
    </source>
</evidence>
<keyword evidence="5" id="KW-1133">Transmembrane helix</keyword>
<evidence type="ECO:0000256" key="2">
    <source>
        <dbReference type="ARBA" id="ARBA00008444"/>
    </source>
</evidence>
<reference evidence="8 9" key="1">
    <citation type="journal article" date="2022" name="Nat. Plants">
        <title>Genomes of leafy and leafless Platanthera orchids illuminate the evolution of mycoheterotrophy.</title>
        <authorList>
            <person name="Li M.H."/>
            <person name="Liu K.W."/>
            <person name="Li Z."/>
            <person name="Lu H.C."/>
            <person name="Ye Q.L."/>
            <person name="Zhang D."/>
            <person name="Wang J.Y."/>
            <person name="Li Y.F."/>
            <person name="Zhong Z.M."/>
            <person name="Liu X."/>
            <person name="Yu X."/>
            <person name="Liu D.K."/>
            <person name="Tu X.D."/>
            <person name="Liu B."/>
            <person name="Hao Y."/>
            <person name="Liao X.Y."/>
            <person name="Jiang Y.T."/>
            <person name="Sun W.H."/>
            <person name="Chen J."/>
            <person name="Chen Y.Q."/>
            <person name="Ai Y."/>
            <person name="Zhai J.W."/>
            <person name="Wu S.S."/>
            <person name="Zhou Z."/>
            <person name="Hsiao Y.Y."/>
            <person name="Wu W.L."/>
            <person name="Chen Y.Y."/>
            <person name="Lin Y.F."/>
            <person name="Hsu J.L."/>
            <person name="Li C.Y."/>
            <person name="Wang Z.W."/>
            <person name="Zhao X."/>
            <person name="Zhong W.Y."/>
            <person name="Ma X.K."/>
            <person name="Ma L."/>
            <person name="Huang J."/>
            <person name="Chen G.Z."/>
            <person name="Huang M.Z."/>
            <person name="Huang L."/>
            <person name="Peng D.H."/>
            <person name="Luo Y.B."/>
            <person name="Zou S.Q."/>
            <person name="Chen S.P."/>
            <person name="Lan S."/>
            <person name="Tsai W.C."/>
            <person name="Van de Peer Y."/>
            <person name="Liu Z.J."/>
        </authorList>
    </citation>
    <scope>NUCLEOTIDE SEQUENCE [LARGE SCALE GENOMIC DNA]</scope>
    <source>
        <strain evidence="8">Lor288</strain>
    </source>
</reference>
<sequence length="295" mass="32940">MGMFLGALDNPIMQEEMKGREQLIYTAKQMGRRSINSAKAFAVMGLVFSATECIVEKVMKNTCNAYNELKLHEPDLCPLLGGNLVLPDPAQSRSSAPSPADPPLHFPSIPLRFRFFFQLRFRLSSPLRLCFFFFFFFSSWLFEFFDAGLMHRSLLRLSQAYKNVPSVGNRMKNVRAVLASSGPSSGVSAIYPPAPRPANASAQPKTRSQSATYNRMLELALEEVASAYRPRIMSVIRNRDRLKGIVSRSRWRDCEQKRNGSGESPSFGGPKAACAGCAGFAAFSVLIEKFFDRHD</sequence>
<comment type="similarity">
    <text evidence="2">Belongs to the Tim17/Tim22/Tim23 family.</text>
</comment>